<reference evidence="2" key="1">
    <citation type="submission" date="2016-02" db="EMBL/GenBank/DDBJ databases">
        <title>WGS assembly of Manihot esculenta.</title>
        <authorList>
            <person name="Bredeson J.V."/>
            <person name="Prochnik S.E."/>
            <person name="Lyons J.B."/>
            <person name="Schmutz J."/>
            <person name="Grimwood J."/>
            <person name="Vrebalov J."/>
            <person name="Bart R.S."/>
            <person name="Amuge T."/>
            <person name="Ferguson M.E."/>
            <person name="Green R."/>
            <person name="Putnam N."/>
            <person name="Stites J."/>
            <person name="Rounsley S."/>
            <person name="Rokhsar D.S."/>
        </authorList>
    </citation>
    <scope>NUCLEOTIDE SEQUENCE [LARGE SCALE GENOMIC DNA]</scope>
    <source>
        <tissue evidence="2">Leaf</tissue>
    </source>
</reference>
<evidence type="ECO:0000313" key="2">
    <source>
        <dbReference type="EMBL" id="OAY29514.1"/>
    </source>
</evidence>
<feature type="region of interest" description="Disordered" evidence="1">
    <location>
        <begin position="1"/>
        <end position="73"/>
    </location>
</feature>
<evidence type="ECO:0000256" key="1">
    <source>
        <dbReference type="SAM" id="MobiDB-lite"/>
    </source>
</evidence>
<proteinExistence type="predicted"/>
<accession>A0A2C9UGD3</accession>
<name>A0A2C9UGD3_MANES</name>
<gene>
    <name evidence="2" type="ORF">MANES_15G150800</name>
</gene>
<dbReference type="AlphaFoldDB" id="A0A2C9UGD3"/>
<dbReference type="EMBL" id="CM004401">
    <property type="protein sequence ID" value="OAY29514.1"/>
    <property type="molecule type" value="Genomic_DNA"/>
</dbReference>
<organism evidence="2">
    <name type="scientific">Manihot esculenta</name>
    <name type="common">Cassava</name>
    <name type="synonym">Jatropha manihot</name>
    <dbReference type="NCBI Taxonomy" id="3983"/>
    <lineage>
        <taxon>Eukaryota</taxon>
        <taxon>Viridiplantae</taxon>
        <taxon>Streptophyta</taxon>
        <taxon>Embryophyta</taxon>
        <taxon>Tracheophyta</taxon>
        <taxon>Spermatophyta</taxon>
        <taxon>Magnoliopsida</taxon>
        <taxon>eudicotyledons</taxon>
        <taxon>Gunneridae</taxon>
        <taxon>Pentapetalae</taxon>
        <taxon>rosids</taxon>
        <taxon>fabids</taxon>
        <taxon>Malpighiales</taxon>
        <taxon>Euphorbiaceae</taxon>
        <taxon>Crotonoideae</taxon>
        <taxon>Manihoteae</taxon>
        <taxon>Manihot</taxon>
    </lineage>
</organism>
<dbReference type="OMA" id="NSHACAP"/>
<sequence length="73" mass="8484">MDKKEMKEDTIDSHEDRGKAVREIKGVVDDEPPHKMEDTDKKSVKRTTEEVKRLPHQQVPQPGDFSTELLEQL</sequence>
<protein>
    <submittedName>
        <fullName evidence="2">Uncharacterized protein</fullName>
    </submittedName>
</protein>
<feature type="compositionally biased region" description="Basic and acidic residues" evidence="1">
    <location>
        <begin position="1"/>
        <end position="53"/>
    </location>
</feature>